<keyword evidence="2" id="KW-1185">Reference proteome</keyword>
<proteinExistence type="predicted"/>
<dbReference type="Proteomes" id="UP000274556">
    <property type="component" value="Unassembled WGS sequence"/>
</dbReference>
<protein>
    <submittedName>
        <fullName evidence="1">Uncharacterized protein</fullName>
    </submittedName>
</protein>
<dbReference type="EMBL" id="RBXL01000001">
    <property type="protein sequence ID" value="RKT46750.1"/>
    <property type="molecule type" value="Genomic_DNA"/>
</dbReference>
<evidence type="ECO:0000313" key="2">
    <source>
        <dbReference type="Proteomes" id="UP000274556"/>
    </source>
</evidence>
<evidence type="ECO:0000313" key="1">
    <source>
        <dbReference type="EMBL" id="RKT46750.1"/>
    </source>
</evidence>
<reference evidence="1 2" key="1">
    <citation type="submission" date="2018-10" db="EMBL/GenBank/DDBJ databases">
        <title>Genomic Encyclopedia of Archaeal and Bacterial Type Strains, Phase II (KMG-II): from individual species to whole genera.</title>
        <authorList>
            <person name="Goeker M."/>
        </authorList>
    </citation>
    <scope>NUCLEOTIDE SEQUENCE [LARGE SCALE GENOMIC DNA]</scope>
    <source>
        <strain evidence="1 2">DSM 235</strain>
    </source>
</reference>
<sequence>MTPCSRRTGTVARPFEIVVVVVVVVGSIIDYDNDNDNERSRQVLHPKPASGEIRARAASEARQTPNRAKVQYAEVFPKPDSAVPNRSILDAVSIPNKQVLNRVRSDAPGIAEIRSRAMPAQSAHDAVQQETS</sequence>
<organism evidence="1 2">
    <name type="scientific">Thiocapsa rosea</name>
    <dbReference type="NCBI Taxonomy" id="69360"/>
    <lineage>
        <taxon>Bacteria</taxon>
        <taxon>Pseudomonadati</taxon>
        <taxon>Pseudomonadota</taxon>
        <taxon>Gammaproteobacteria</taxon>
        <taxon>Chromatiales</taxon>
        <taxon>Chromatiaceae</taxon>
        <taxon>Thiocapsa</taxon>
    </lineage>
</organism>
<comment type="caution">
    <text evidence="1">The sequence shown here is derived from an EMBL/GenBank/DDBJ whole genome shotgun (WGS) entry which is preliminary data.</text>
</comment>
<name>A0A495VD96_9GAMM</name>
<accession>A0A495VD96</accession>
<dbReference type="AlphaFoldDB" id="A0A495VD96"/>
<gene>
    <name evidence="1" type="ORF">BDD21_4283</name>
</gene>